<evidence type="ECO:0000256" key="4">
    <source>
        <dbReference type="ARBA" id="ARBA00023136"/>
    </source>
</evidence>
<feature type="transmembrane region" description="Helical" evidence="5">
    <location>
        <begin position="130"/>
        <end position="148"/>
    </location>
</feature>
<evidence type="ECO:0008006" key="8">
    <source>
        <dbReference type="Google" id="ProtNLM"/>
    </source>
</evidence>
<evidence type="ECO:0000256" key="5">
    <source>
        <dbReference type="SAM" id="Phobius"/>
    </source>
</evidence>
<dbReference type="EMBL" id="BOQE01000001">
    <property type="protein sequence ID" value="GIM46575.1"/>
    <property type="molecule type" value="Genomic_DNA"/>
</dbReference>
<keyword evidence="3 5" id="KW-1133">Transmembrane helix</keyword>
<feature type="transmembrane region" description="Helical" evidence="5">
    <location>
        <begin position="60"/>
        <end position="79"/>
    </location>
</feature>
<gene>
    <name evidence="6" type="ORF">DNHGIG_21240</name>
</gene>
<evidence type="ECO:0000256" key="2">
    <source>
        <dbReference type="ARBA" id="ARBA00022692"/>
    </source>
</evidence>
<organism evidence="6 7">
    <name type="scientific">Collibacillus ludicampi</name>
    <dbReference type="NCBI Taxonomy" id="2771369"/>
    <lineage>
        <taxon>Bacteria</taxon>
        <taxon>Bacillati</taxon>
        <taxon>Bacillota</taxon>
        <taxon>Bacilli</taxon>
        <taxon>Bacillales</taxon>
        <taxon>Alicyclobacillaceae</taxon>
        <taxon>Collibacillus</taxon>
    </lineage>
</organism>
<dbReference type="GO" id="GO:0012505">
    <property type="term" value="C:endomembrane system"/>
    <property type="evidence" value="ECO:0007669"/>
    <property type="project" value="UniProtKB-SubCell"/>
</dbReference>
<evidence type="ECO:0000313" key="6">
    <source>
        <dbReference type="EMBL" id="GIM46575.1"/>
    </source>
</evidence>
<evidence type="ECO:0000313" key="7">
    <source>
        <dbReference type="Proteomes" id="UP001057291"/>
    </source>
</evidence>
<dbReference type="PROSITE" id="PS50244">
    <property type="entry name" value="S5A_REDUCTASE"/>
    <property type="match status" value="1"/>
</dbReference>
<protein>
    <recommendedName>
        <fullName evidence="8">Isoprenylcysteine carboxylmethyltransferase family protein</fullName>
    </recommendedName>
</protein>
<proteinExistence type="predicted"/>
<dbReference type="InterPro" id="IPR007318">
    <property type="entry name" value="Phopholipid_MeTrfase"/>
</dbReference>
<dbReference type="RefSeq" id="WP_282199654.1">
    <property type="nucleotide sequence ID" value="NZ_BOQE01000001.1"/>
</dbReference>
<dbReference type="Proteomes" id="UP001057291">
    <property type="component" value="Unassembled WGS sequence"/>
</dbReference>
<feature type="transmembrane region" description="Helical" evidence="5">
    <location>
        <begin position="28"/>
        <end position="48"/>
    </location>
</feature>
<accession>A0AAV4LFK2</accession>
<dbReference type="AlphaFoldDB" id="A0AAV4LFK2"/>
<dbReference type="Gene3D" id="1.20.120.1630">
    <property type="match status" value="1"/>
</dbReference>
<keyword evidence="2 5" id="KW-0812">Transmembrane</keyword>
<evidence type="ECO:0000256" key="1">
    <source>
        <dbReference type="ARBA" id="ARBA00004127"/>
    </source>
</evidence>
<dbReference type="GO" id="GO:0016740">
    <property type="term" value="F:transferase activity"/>
    <property type="evidence" value="ECO:0007669"/>
    <property type="project" value="UniProtKB-ARBA"/>
</dbReference>
<reference evidence="6" key="1">
    <citation type="journal article" date="2023" name="Int. J. Syst. Evol. Microbiol.">
        <title>Collibacillus ludicampi gen. nov., sp. nov., a new soil bacterium of the family Alicyclobacillaceae.</title>
        <authorList>
            <person name="Jojima T."/>
            <person name="Ioku Y."/>
            <person name="Fukuta Y."/>
            <person name="Shirasaka N."/>
            <person name="Matsumura Y."/>
            <person name="Mori M."/>
        </authorList>
    </citation>
    <scope>NUCLEOTIDE SEQUENCE</scope>
    <source>
        <strain evidence="6">TP075</strain>
    </source>
</reference>
<sequence length="178" mass="21157">MLVYVPLLLYFLLEFVRRDAIKEERNNRGSSILIGVSFFLMIVIPPRIHVFQKSGNTETFFFYSGIIASFLGIWIRYSAMKTLGRFYSRNVSIQGEHQLIREGWYRLIRHPGYLGTFITFLGYGCATKSWLSIPVIIILFFMAYAYRIHIEEKVLVSRFGQDYIDYQKRTWRMIPYVY</sequence>
<comment type="caution">
    <text evidence="6">The sequence shown here is derived from an EMBL/GenBank/DDBJ whole genome shotgun (WGS) entry which is preliminary data.</text>
</comment>
<dbReference type="Pfam" id="PF04191">
    <property type="entry name" value="PEMT"/>
    <property type="match status" value="1"/>
</dbReference>
<name>A0AAV4LFK2_9BACL</name>
<dbReference type="PANTHER" id="PTHR12714">
    <property type="entry name" value="PROTEIN-S ISOPRENYLCYSTEINE O-METHYLTRANSFERASE"/>
    <property type="match status" value="1"/>
</dbReference>
<keyword evidence="7" id="KW-1185">Reference proteome</keyword>
<dbReference type="PANTHER" id="PTHR12714:SF9">
    <property type="entry name" value="PROTEIN-S-ISOPRENYLCYSTEINE O-METHYLTRANSFERASE"/>
    <property type="match status" value="1"/>
</dbReference>
<evidence type="ECO:0000256" key="3">
    <source>
        <dbReference type="ARBA" id="ARBA00022989"/>
    </source>
</evidence>
<keyword evidence="4 5" id="KW-0472">Membrane</keyword>
<comment type="subcellular location">
    <subcellularLocation>
        <location evidence="1">Endomembrane system</location>
        <topology evidence="1">Multi-pass membrane protein</topology>
    </subcellularLocation>
</comment>